<name>A0ABR8LQ25_9FLAO</name>
<keyword evidence="3" id="KW-1185">Reference proteome</keyword>
<accession>A0ABR8LQ25</accession>
<proteinExistence type="predicted"/>
<evidence type="ECO:0000256" key="1">
    <source>
        <dbReference type="SAM" id="Phobius"/>
    </source>
</evidence>
<dbReference type="RefSeq" id="WP_191100898.1">
    <property type="nucleotide sequence ID" value="NZ_JACXXH010000001.1"/>
</dbReference>
<feature type="transmembrane region" description="Helical" evidence="1">
    <location>
        <begin position="16"/>
        <end position="37"/>
    </location>
</feature>
<sequence>MNLLNFITLADSDYRLIFSIVTALFGAIIGGGITIWYKKKEIKHLSENLSLQFDNLDLQKRVFEEASKNNELKMKAELVRLEDLNRQYQLNLQKHDFEHLSKVLDFAGDSNEKVKMLKDFAKIIENYRPTDMYYSDESEYEEFTVNHVYFKLSFIESSISKLLQDHPNVFNTLHSDFNGVSRDAKYLIGYSGEISSYHDEIDIDQIIDQLRPSLLKLNKNFYSLLDKMKQQFLELDTLKSNYIKSQFENRTIENK</sequence>
<reference evidence="2 3" key="1">
    <citation type="submission" date="2020-09" db="EMBL/GenBank/DDBJ databases">
        <title>Bacillus nautilus sp. nov., Chryseoglobus crepusculi sp. nov, and Psychrobacter noctis sp. nov., isolated from deep-sea sponges from the equatorial Atlantic.</title>
        <authorList>
            <person name="Stennett H.L."/>
            <person name="Williams S.E."/>
        </authorList>
    </citation>
    <scope>NUCLEOTIDE SEQUENCE [LARGE SCALE GENOMIC DNA]</scope>
    <source>
        <strain evidence="2 3">28M-24</strain>
    </source>
</reference>
<dbReference type="Proteomes" id="UP000627521">
    <property type="component" value="Unassembled WGS sequence"/>
</dbReference>
<gene>
    <name evidence="2" type="ORF">IEG06_02605</name>
</gene>
<organism evidence="2 3">
    <name type="scientific">Olleya marilimosa</name>
    <dbReference type="NCBI Taxonomy" id="272164"/>
    <lineage>
        <taxon>Bacteria</taxon>
        <taxon>Pseudomonadati</taxon>
        <taxon>Bacteroidota</taxon>
        <taxon>Flavobacteriia</taxon>
        <taxon>Flavobacteriales</taxon>
        <taxon>Flavobacteriaceae</taxon>
    </lineage>
</organism>
<protein>
    <submittedName>
        <fullName evidence="2">Uncharacterized protein</fullName>
    </submittedName>
</protein>
<keyword evidence="1" id="KW-1133">Transmembrane helix</keyword>
<dbReference type="EMBL" id="JACXXH010000001">
    <property type="protein sequence ID" value="MBD3862325.1"/>
    <property type="molecule type" value="Genomic_DNA"/>
</dbReference>
<comment type="caution">
    <text evidence="2">The sequence shown here is derived from an EMBL/GenBank/DDBJ whole genome shotgun (WGS) entry which is preliminary data.</text>
</comment>
<keyword evidence="1" id="KW-0812">Transmembrane</keyword>
<keyword evidence="1" id="KW-0472">Membrane</keyword>
<evidence type="ECO:0000313" key="2">
    <source>
        <dbReference type="EMBL" id="MBD3862325.1"/>
    </source>
</evidence>
<evidence type="ECO:0000313" key="3">
    <source>
        <dbReference type="Proteomes" id="UP000627521"/>
    </source>
</evidence>